<evidence type="ECO:0000313" key="2">
    <source>
        <dbReference type="Proteomes" id="UP000389128"/>
    </source>
</evidence>
<dbReference type="EMBL" id="SDKK01000002">
    <property type="protein sequence ID" value="TYC61657.1"/>
    <property type="molecule type" value="Genomic_DNA"/>
</dbReference>
<evidence type="ECO:0000313" key="1">
    <source>
        <dbReference type="EMBL" id="TYC61657.1"/>
    </source>
</evidence>
<gene>
    <name evidence="1" type="ORF">ETQ85_03095</name>
</gene>
<accession>A0A6C2D5N8</accession>
<proteinExistence type="predicted"/>
<keyword evidence="2" id="KW-1185">Reference proteome</keyword>
<sequence length="155" mass="16682">MTQNLVAIEFSPADLEAIDGALAVLEAKLGILITLSADERRTAIKMGDKSEVFCRQTELVLRQNPGIVPGNFDLAGLQQDIVALDALRSLQQRLRTLTDRTDDTELALGSDIMSASFDGYALAKVGGKGTALDTLRDAMQTRLSRKPRTPAKPAA</sequence>
<comment type="caution">
    <text evidence="1">The sequence shown here is derived from an EMBL/GenBank/DDBJ whole genome shotgun (WGS) entry which is preliminary data.</text>
</comment>
<name>A0A6C2D5N8_9RHOO</name>
<dbReference type="OrthoDB" id="8927965at2"/>
<dbReference type="RefSeq" id="WP_148577580.1">
    <property type="nucleotide sequence ID" value="NZ_SDKK01000002.1"/>
</dbReference>
<dbReference type="AlphaFoldDB" id="A0A6C2D5N8"/>
<dbReference type="Proteomes" id="UP000389128">
    <property type="component" value="Unassembled WGS sequence"/>
</dbReference>
<protein>
    <submittedName>
        <fullName evidence="1">Uncharacterized protein</fullName>
    </submittedName>
</protein>
<reference evidence="1 2" key="1">
    <citation type="submission" date="2019-01" db="EMBL/GenBank/DDBJ databases">
        <title>Zoogloea oleivorans genome sequencing and assembly.</title>
        <authorList>
            <person name="Tancsics A."/>
            <person name="Farkas M."/>
            <person name="Kriszt B."/>
            <person name="Maroti G."/>
            <person name="Horvath B."/>
        </authorList>
    </citation>
    <scope>NUCLEOTIDE SEQUENCE [LARGE SCALE GENOMIC DNA]</scope>
    <source>
        <strain evidence="1 2">Buc</strain>
    </source>
</reference>
<organism evidence="1 2">
    <name type="scientific">Zoogloea oleivorans</name>
    <dbReference type="NCBI Taxonomy" id="1552750"/>
    <lineage>
        <taxon>Bacteria</taxon>
        <taxon>Pseudomonadati</taxon>
        <taxon>Pseudomonadota</taxon>
        <taxon>Betaproteobacteria</taxon>
        <taxon>Rhodocyclales</taxon>
        <taxon>Zoogloeaceae</taxon>
        <taxon>Zoogloea</taxon>
    </lineage>
</organism>